<dbReference type="AlphaFoldDB" id="A0A857FRK4"/>
<accession>A0A857FRK4</accession>
<dbReference type="EMBL" id="CP041348">
    <property type="protein sequence ID" value="QHC35094.1"/>
    <property type="molecule type" value="Genomic_DNA"/>
</dbReference>
<gene>
    <name evidence="1" type="ORF">FMA36_05875</name>
</gene>
<organism evidence="1 2">
    <name type="scientific">Komagataeibacter xylinus</name>
    <name type="common">Gluconacetobacter xylinus</name>
    <dbReference type="NCBI Taxonomy" id="28448"/>
    <lineage>
        <taxon>Bacteria</taxon>
        <taxon>Pseudomonadati</taxon>
        <taxon>Pseudomonadota</taxon>
        <taxon>Alphaproteobacteria</taxon>
        <taxon>Acetobacterales</taxon>
        <taxon>Acetobacteraceae</taxon>
        <taxon>Komagataeibacter</taxon>
    </lineage>
</organism>
<name>A0A857FRK4_KOMXY</name>
<evidence type="ECO:0000313" key="2">
    <source>
        <dbReference type="Proteomes" id="UP000464674"/>
    </source>
</evidence>
<sequence length="65" mass="7248">MKTYGLAHDAVPMQGGSLPLRAYAGGADTSAAYDARKACPRKNWQIIKKFLVKLFSKSFEKTLLW</sequence>
<protein>
    <submittedName>
        <fullName evidence="1">Uncharacterized protein</fullName>
    </submittedName>
</protein>
<evidence type="ECO:0000313" key="1">
    <source>
        <dbReference type="EMBL" id="QHC35094.1"/>
    </source>
</evidence>
<reference evidence="1 2" key="1">
    <citation type="journal article" date="2020" name="Carbohydr. Polym.">
        <title>Characterization and optimization of production of bacterial cellulose from strain CGMCC 17276 based on whole-genome analysis.</title>
        <authorList>
            <person name="Lu T."/>
            <person name="Gao H."/>
            <person name="Liao B."/>
            <person name="Wu J."/>
            <person name="Zhang W."/>
            <person name="Huang J."/>
            <person name="Liu M."/>
            <person name="Huang J."/>
            <person name="Chang Z."/>
            <person name="Jin M."/>
            <person name="Yi Z."/>
            <person name="Jiang D."/>
        </authorList>
    </citation>
    <scope>NUCLEOTIDE SEQUENCE [LARGE SCALE GENOMIC DNA]</scope>
    <source>
        <strain evidence="1 2">CGMCC 17276</strain>
    </source>
</reference>
<proteinExistence type="predicted"/>
<dbReference type="Proteomes" id="UP000464674">
    <property type="component" value="Chromosome"/>
</dbReference>
<dbReference type="RefSeq" id="WP_159261482.1">
    <property type="nucleotide sequence ID" value="NZ_CP041348.1"/>
</dbReference>